<keyword evidence="1" id="KW-0812">Transmembrane</keyword>
<feature type="transmembrane region" description="Helical" evidence="1">
    <location>
        <begin position="77"/>
        <end position="94"/>
    </location>
</feature>
<protein>
    <recommendedName>
        <fullName evidence="3">Histidine kinase N-terminal 7TM region domain-containing protein</fullName>
    </recommendedName>
</protein>
<feature type="transmembrane region" description="Helical" evidence="1">
    <location>
        <begin position="6"/>
        <end position="26"/>
    </location>
</feature>
<feature type="transmembrane region" description="Helical" evidence="1">
    <location>
        <begin position="223"/>
        <end position="241"/>
    </location>
</feature>
<feature type="transmembrane region" description="Helical" evidence="1">
    <location>
        <begin position="192"/>
        <end position="217"/>
    </location>
</feature>
<keyword evidence="1" id="KW-1133">Transmembrane helix</keyword>
<comment type="caution">
    <text evidence="2">The sequence shown here is derived from an EMBL/GenBank/DDBJ whole genome shotgun (WGS) entry which is preliminary data.</text>
</comment>
<accession>A0A644YPS1</accession>
<dbReference type="EMBL" id="VSSQ01005792">
    <property type="protein sequence ID" value="MPM30460.1"/>
    <property type="molecule type" value="Genomic_DNA"/>
</dbReference>
<evidence type="ECO:0000256" key="1">
    <source>
        <dbReference type="SAM" id="Phobius"/>
    </source>
</evidence>
<gene>
    <name evidence="2" type="ORF">SDC9_77010</name>
</gene>
<sequence length="272" mass="31484">MNEYYFNPILSLIPVLIAVFAAVLLLVRYYNFKQRHHLFLFIVFLLLAYTYAFSLAYSTKNYSIIALLFPFRQPVNLLLIPFSSFYGYILFLGVRIPLRKMIIHVLPALFVFIGFIPFWFLQPELQTSYLSLGLSSDMENTILHNTELLRKVSVYFIFNFQFVVYNAYIIYKFRKFDKQSPVTLHSHPGAGSVSVILLFVSFLFVMINNALVLGIAFNINSRIFFNSASIVILLAFFISGYKSRQCIAKWEIQDIENDEPIDDDSIDDGSSD</sequence>
<reference evidence="2" key="1">
    <citation type="submission" date="2019-08" db="EMBL/GenBank/DDBJ databases">
        <authorList>
            <person name="Kucharzyk K."/>
            <person name="Murdoch R.W."/>
            <person name="Higgins S."/>
            <person name="Loffler F."/>
        </authorList>
    </citation>
    <scope>NUCLEOTIDE SEQUENCE</scope>
</reference>
<evidence type="ECO:0000313" key="2">
    <source>
        <dbReference type="EMBL" id="MPM30460.1"/>
    </source>
</evidence>
<name>A0A644YPS1_9ZZZZ</name>
<feature type="transmembrane region" description="Helical" evidence="1">
    <location>
        <begin position="101"/>
        <end position="121"/>
    </location>
</feature>
<organism evidence="2">
    <name type="scientific">bioreactor metagenome</name>
    <dbReference type="NCBI Taxonomy" id="1076179"/>
    <lineage>
        <taxon>unclassified sequences</taxon>
        <taxon>metagenomes</taxon>
        <taxon>ecological metagenomes</taxon>
    </lineage>
</organism>
<keyword evidence="1" id="KW-0472">Membrane</keyword>
<feature type="transmembrane region" description="Helical" evidence="1">
    <location>
        <begin position="152"/>
        <end position="171"/>
    </location>
</feature>
<evidence type="ECO:0008006" key="3">
    <source>
        <dbReference type="Google" id="ProtNLM"/>
    </source>
</evidence>
<proteinExistence type="predicted"/>
<feature type="transmembrane region" description="Helical" evidence="1">
    <location>
        <begin position="38"/>
        <end position="57"/>
    </location>
</feature>
<dbReference type="AlphaFoldDB" id="A0A644YPS1"/>